<protein>
    <recommendedName>
        <fullName evidence="1">TonB C-terminal domain-containing protein</fullName>
    </recommendedName>
</protein>
<feature type="domain" description="TonB C-terminal" evidence="1">
    <location>
        <begin position="1"/>
        <end position="53"/>
    </location>
</feature>
<dbReference type="InterPro" id="IPR037682">
    <property type="entry name" value="TonB_C"/>
</dbReference>
<dbReference type="PROSITE" id="PS52015">
    <property type="entry name" value="TONB_CTD"/>
    <property type="match status" value="1"/>
</dbReference>
<dbReference type="AlphaFoldDB" id="A0A3B1B3F6"/>
<proteinExistence type="predicted"/>
<accession>A0A3B1B3F6</accession>
<reference evidence="2" key="1">
    <citation type="submission" date="2018-06" db="EMBL/GenBank/DDBJ databases">
        <authorList>
            <person name="Zhirakovskaya E."/>
        </authorList>
    </citation>
    <scope>NUCLEOTIDE SEQUENCE</scope>
</reference>
<evidence type="ECO:0000313" key="2">
    <source>
        <dbReference type="EMBL" id="VAX00785.1"/>
    </source>
</evidence>
<dbReference type="SUPFAM" id="SSF74653">
    <property type="entry name" value="TolA/TonB C-terminal domain"/>
    <property type="match status" value="1"/>
</dbReference>
<feature type="non-terminal residue" evidence="2">
    <location>
        <position position="1"/>
    </location>
</feature>
<gene>
    <name evidence="2" type="ORF">MNBD_GAMMA19-1108</name>
</gene>
<evidence type="ECO:0000259" key="1">
    <source>
        <dbReference type="PROSITE" id="PS52015"/>
    </source>
</evidence>
<sequence>GGEVVNVTVTQCVGDDVFRRSVEAAVYKASPLPRPSDPALFERQILFNFKPKK</sequence>
<dbReference type="Gene3D" id="3.30.1150.10">
    <property type="match status" value="1"/>
</dbReference>
<organism evidence="2">
    <name type="scientific">hydrothermal vent metagenome</name>
    <dbReference type="NCBI Taxonomy" id="652676"/>
    <lineage>
        <taxon>unclassified sequences</taxon>
        <taxon>metagenomes</taxon>
        <taxon>ecological metagenomes</taxon>
    </lineage>
</organism>
<name>A0A3B1B3F6_9ZZZZ</name>
<dbReference type="EMBL" id="UOFV01000224">
    <property type="protein sequence ID" value="VAX00785.1"/>
    <property type="molecule type" value="Genomic_DNA"/>
</dbReference>
<dbReference type="GO" id="GO:0055085">
    <property type="term" value="P:transmembrane transport"/>
    <property type="evidence" value="ECO:0007669"/>
    <property type="project" value="InterPro"/>
</dbReference>